<feature type="domain" description="ABC transporter" evidence="4">
    <location>
        <begin position="5"/>
        <end position="234"/>
    </location>
</feature>
<dbReference type="SUPFAM" id="SSF52540">
    <property type="entry name" value="P-loop containing nucleoside triphosphate hydrolases"/>
    <property type="match status" value="1"/>
</dbReference>
<dbReference type="GO" id="GO:0043190">
    <property type="term" value="C:ATP-binding cassette (ABC) transporter complex"/>
    <property type="evidence" value="ECO:0007669"/>
    <property type="project" value="TreeGrafter"/>
</dbReference>
<comment type="caution">
    <text evidence="5">The sequence shown here is derived from an EMBL/GenBank/DDBJ whole genome shotgun (WGS) entry which is preliminary data.</text>
</comment>
<evidence type="ECO:0000313" key="6">
    <source>
        <dbReference type="Proteomes" id="UP000823615"/>
    </source>
</evidence>
<gene>
    <name evidence="5" type="ORF">IAA97_01225</name>
</gene>
<dbReference type="GO" id="GO:0042626">
    <property type="term" value="F:ATPase-coupled transmembrane transporter activity"/>
    <property type="evidence" value="ECO:0007669"/>
    <property type="project" value="TreeGrafter"/>
</dbReference>
<dbReference type="InterPro" id="IPR027417">
    <property type="entry name" value="P-loop_NTPase"/>
</dbReference>
<dbReference type="PANTHER" id="PTHR43553">
    <property type="entry name" value="HEAVY METAL TRANSPORTER"/>
    <property type="match status" value="1"/>
</dbReference>
<dbReference type="Proteomes" id="UP000823615">
    <property type="component" value="Unassembled WGS sequence"/>
</dbReference>
<keyword evidence="2" id="KW-0547">Nucleotide-binding</keyword>
<accession>A0A9D9DY23</accession>
<sequence length="246" mass="27391">MESVLQINHLSLILNGRKILNDVSMTLERGSFAAMCGRNGAGKSQLLRCLKGLRKPDTGEILIDNCKADEKTRMKRIALVFQNAEMQIVSQSVEKDIAFGPENMGLEKDEAERRVKKALSLMGLTDKAKQRPQTLSGGELRKCAIAGILAMEPDVILLDEPFANLDYPSTLTVIKALISLHEKGYTILVVSHEAEKFLAHTDTLLIMDNGSIKEAGTSSQIFEKLAHYDIYLPEKSSFEELTWLKR</sequence>
<evidence type="ECO:0000256" key="2">
    <source>
        <dbReference type="ARBA" id="ARBA00022741"/>
    </source>
</evidence>
<dbReference type="PROSITE" id="PS50893">
    <property type="entry name" value="ABC_TRANSPORTER_2"/>
    <property type="match status" value="1"/>
</dbReference>
<reference evidence="5" key="1">
    <citation type="submission" date="2020-10" db="EMBL/GenBank/DDBJ databases">
        <authorList>
            <person name="Gilroy R."/>
        </authorList>
    </citation>
    <scope>NUCLEOTIDE SEQUENCE</scope>
    <source>
        <strain evidence="5">7293</strain>
    </source>
</reference>
<proteinExistence type="predicted"/>
<dbReference type="CDD" id="cd03225">
    <property type="entry name" value="ABC_cobalt_CbiO_domain1"/>
    <property type="match status" value="1"/>
</dbReference>
<keyword evidence="1" id="KW-0813">Transport</keyword>
<name>A0A9D9DY23_9SPIO</name>
<dbReference type="SMART" id="SM00382">
    <property type="entry name" value="AAA"/>
    <property type="match status" value="1"/>
</dbReference>
<dbReference type="InterPro" id="IPR003593">
    <property type="entry name" value="AAA+_ATPase"/>
</dbReference>
<dbReference type="EMBL" id="JADIMT010000021">
    <property type="protein sequence ID" value="MBO8435588.1"/>
    <property type="molecule type" value="Genomic_DNA"/>
</dbReference>
<dbReference type="InterPro" id="IPR003439">
    <property type="entry name" value="ABC_transporter-like_ATP-bd"/>
</dbReference>
<dbReference type="InterPro" id="IPR015856">
    <property type="entry name" value="ABC_transpr_CbiO/EcfA_su"/>
</dbReference>
<organism evidence="5 6">
    <name type="scientific">Candidatus Ornithospirochaeta stercoripullorum</name>
    <dbReference type="NCBI Taxonomy" id="2840899"/>
    <lineage>
        <taxon>Bacteria</taxon>
        <taxon>Pseudomonadati</taxon>
        <taxon>Spirochaetota</taxon>
        <taxon>Spirochaetia</taxon>
        <taxon>Spirochaetales</taxon>
        <taxon>Spirochaetaceae</taxon>
        <taxon>Spirochaetaceae incertae sedis</taxon>
        <taxon>Candidatus Ornithospirochaeta</taxon>
    </lineage>
</organism>
<dbReference type="Gene3D" id="3.40.50.300">
    <property type="entry name" value="P-loop containing nucleotide triphosphate hydrolases"/>
    <property type="match status" value="1"/>
</dbReference>
<dbReference type="Pfam" id="PF00005">
    <property type="entry name" value="ABC_tran"/>
    <property type="match status" value="1"/>
</dbReference>
<dbReference type="AlphaFoldDB" id="A0A9D9DY23"/>
<dbReference type="InterPro" id="IPR050095">
    <property type="entry name" value="ECF_ABC_transporter_ATP-bd"/>
</dbReference>
<reference evidence="5" key="2">
    <citation type="journal article" date="2021" name="PeerJ">
        <title>Extensive microbial diversity within the chicken gut microbiome revealed by metagenomics and culture.</title>
        <authorList>
            <person name="Gilroy R."/>
            <person name="Ravi A."/>
            <person name="Getino M."/>
            <person name="Pursley I."/>
            <person name="Horton D.L."/>
            <person name="Alikhan N.F."/>
            <person name="Baker D."/>
            <person name="Gharbi K."/>
            <person name="Hall N."/>
            <person name="Watson M."/>
            <person name="Adriaenssens E.M."/>
            <person name="Foster-Nyarko E."/>
            <person name="Jarju S."/>
            <person name="Secka A."/>
            <person name="Antonio M."/>
            <person name="Oren A."/>
            <person name="Chaudhuri R.R."/>
            <person name="La Ragione R."/>
            <person name="Hildebrand F."/>
            <person name="Pallen M.J."/>
        </authorList>
    </citation>
    <scope>NUCLEOTIDE SEQUENCE</scope>
    <source>
        <strain evidence="5">7293</strain>
    </source>
</reference>
<keyword evidence="3 5" id="KW-0067">ATP-binding</keyword>
<evidence type="ECO:0000256" key="3">
    <source>
        <dbReference type="ARBA" id="ARBA00022840"/>
    </source>
</evidence>
<protein>
    <submittedName>
        <fullName evidence="5">ABC transporter ATP-binding protein</fullName>
    </submittedName>
</protein>
<dbReference type="GO" id="GO:0005524">
    <property type="term" value="F:ATP binding"/>
    <property type="evidence" value="ECO:0007669"/>
    <property type="project" value="UniProtKB-KW"/>
</dbReference>
<evidence type="ECO:0000259" key="4">
    <source>
        <dbReference type="PROSITE" id="PS50893"/>
    </source>
</evidence>
<evidence type="ECO:0000256" key="1">
    <source>
        <dbReference type="ARBA" id="ARBA00022448"/>
    </source>
</evidence>
<dbReference type="GO" id="GO:0016887">
    <property type="term" value="F:ATP hydrolysis activity"/>
    <property type="evidence" value="ECO:0007669"/>
    <property type="project" value="InterPro"/>
</dbReference>
<evidence type="ECO:0000313" key="5">
    <source>
        <dbReference type="EMBL" id="MBO8435588.1"/>
    </source>
</evidence>